<protein>
    <submittedName>
        <fullName evidence="2">Uncharacterized protein</fullName>
    </submittedName>
</protein>
<keyword evidence="1" id="KW-1133">Transmembrane helix</keyword>
<dbReference type="Proteomes" id="UP000325672">
    <property type="component" value="Unassembled WGS sequence"/>
</dbReference>
<feature type="transmembrane region" description="Helical" evidence="1">
    <location>
        <begin position="20"/>
        <end position="44"/>
    </location>
</feature>
<keyword evidence="3" id="KW-1185">Reference proteome</keyword>
<gene>
    <name evidence="2" type="ORF">BDV38DRAFT_259316</name>
</gene>
<accession>A0A5N6SJ64</accession>
<evidence type="ECO:0000313" key="3">
    <source>
        <dbReference type="Proteomes" id="UP000325672"/>
    </source>
</evidence>
<name>A0A5N6SJ64_ASPPS</name>
<dbReference type="GeneID" id="43640026"/>
<evidence type="ECO:0000256" key="1">
    <source>
        <dbReference type="SAM" id="Phobius"/>
    </source>
</evidence>
<proteinExistence type="predicted"/>
<reference evidence="2 3" key="1">
    <citation type="submission" date="2019-04" db="EMBL/GenBank/DDBJ databases">
        <title>Friends and foes A comparative genomics study of 23 Aspergillus species from section Flavi.</title>
        <authorList>
            <consortium name="DOE Joint Genome Institute"/>
            <person name="Kjaerbolling I."/>
            <person name="Vesth T."/>
            <person name="Frisvad J.C."/>
            <person name="Nybo J.L."/>
            <person name="Theobald S."/>
            <person name="Kildgaard S."/>
            <person name="Isbrandt T."/>
            <person name="Kuo A."/>
            <person name="Sato A."/>
            <person name="Lyhne E.K."/>
            <person name="Kogle M.E."/>
            <person name="Wiebenga A."/>
            <person name="Kun R.S."/>
            <person name="Lubbers R.J."/>
            <person name="Makela M.R."/>
            <person name="Barry K."/>
            <person name="Chovatia M."/>
            <person name="Clum A."/>
            <person name="Daum C."/>
            <person name="Haridas S."/>
            <person name="He G."/>
            <person name="LaButti K."/>
            <person name="Lipzen A."/>
            <person name="Mondo S."/>
            <person name="Riley R."/>
            <person name="Salamov A."/>
            <person name="Simmons B.A."/>
            <person name="Magnuson J.K."/>
            <person name="Henrissat B."/>
            <person name="Mortensen U.H."/>
            <person name="Larsen T.O."/>
            <person name="Devries R.P."/>
            <person name="Grigoriev I.V."/>
            <person name="Machida M."/>
            <person name="Baker S.E."/>
            <person name="Andersen M.R."/>
        </authorList>
    </citation>
    <scope>NUCLEOTIDE SEQUENCE [LARGE SCALE GENOMIC DNA]</scope>
    <source>
        <strain evidence="2 3">CBS 117625</strain>
    </source>
</reference>
<keyword evidence="1" id="KW-0812">Transmembrane</keyword>
<evidence type="ECO:0000313" key="2">
    <source>
        <dbReference type="EMBL" id="KAE8133134.1"/>
    </source>
</evidence>
<keyword evidence="1" id="KW-0472">Membrane</keyword>
<organism evidence="2 3">
    <name type="scientific">Aspergillus pseudotamarii</name>
    <dbReference type="NCBI Taxonomy" id="132259"/>
    <lineage>
        <taxon>Eukaryota</taxon>
        <taxon>Fungi</taxon>
        <taxon>Dikarya</taxon>
        <taxon>Ascomycota</taxon>
        <taxon>Pezizomycotina</taxon>
        <taxon>Eurotiomycetes</taxon>
        <taxon>Eurotiomycetidae</taxon>
        <taxon>Eurotiales</taxon>
        <taxon>Aspergillaceae</taxon>
        <taxon>Aspergillus</taxon>
        <taxon>Aspergillus subgen. Circumdati</taxon>
    </lineage>
</organism>
<dbReference type="EMBL" id="ML743621">
    <property type="protein sequence ID" value="KAE8133134.1"/>
    <property type="molecule type" value="Genomic_DNA"/>
</dbReference>
<dbReference type="AlphaFoldDB" id="A0A5N6SJ64"/>
<sequence length="72" mass="8650">MGQSMYSKSYFVWWSGPWKVYYYLQCFVPIIPCSYFPLLILLFAPRILYSSHLNNQMEYKLLQTRLSLQNLG</sequence>
<dbReference type="RefSeq" id="XP_031909197.1">
    <property type="nucleotide sequence ID" value="XM_032055816.1"/>
</dbReference>